<dbReference type="Gene3D" id="3.30.1150.10">
    <property type="match status" value="1"/>
</dbReference>
<dbReference type="PRINTS" id="PR01217">
    <property type="entry name" value="PRICHEXTENSN"/>
</dbReference>
<comment type="subcellular location">
    <subcellularLocation>
        <location evidence="1">Cell inner membrane</location>
        <topology evidence="1">Single-pass membrane protein</topology>
        <orientation evidence="1">Periplasmic side</orientation>
    </subcellularLocation>
</comment>
<feature type="compositionally biased region" description="Pro residues" evidence="10">
    <location>
        <begin position="67"/>
        <end position="98"/>
    </location>
</feature>
<evidence type="ECO:0000256" key="7">
    <source>
        <dbReference type="ARBA" id="ARBA00022927"/>
    </source>
</evidence>
<dbReference type="Proteomes" id="UP000789359">
    <property type="component" value="Unassembled WGS sequence"/>
</dbReference>
<feature type="domain" description="TonB C-terminal" evidence="12">
    <location>
        <begin position="166"/>
        <end position="253"/>
    </location>
</feature>
<name>A0ABN7K7J6_9BACT</name>
<evidence type="ECO:0000256" key="2">
    <source>
        <dbReference type="ARBA" id="ARBA00006555"/>
    </source>
</evidence>
<evidence type="ECO:0000313" key="13">
    <source>
        <dbReference type="EMBL" id="CAD7288437.1"/>
    </source>
</evidence>
<accession>A0ABN7K7J6</accession>
<comment type="similarity">
    <text evidence="2">Belongs to the TonB family.</text>
</comment>
<evidence type="ECO:0000256" key="5">
    <source>
        <dbReference type="ARBA" id="ARBA00022519"/>
    </source>
</evidence>
<feature type="compositionally biased region" description="Basic residues" evidence="10">
    <location>
        <begin position="104"/>
        <end position="113"/>
    </location>
</feature>
<dbReference type="Pfam" id="PF03544">
    <property type="entry name" value="TonB_C"/>
    <property type="match status" value="1"/>
</dbReference>
<gene>
    <name evidence="13" type="ORF">LMG8286_01306</name>
</gene>
<comment type="caution">
    <text evidence="13">The sequence shown here is derived from an EMBL/GenBank/DDBJ whole genome shotgun (WGS) entry which is preliminary data.</text>
</comment>
<keyword evidence="4" id="KW-1003">Cell membrane</keyword>
<dbReference type="InterPro" id="IPR051045">
    <property type="entry name" value="TonB-dependent_transducer"/>
</dbReference>
<evidence type="ECO:0000313" key="14">
    <source>
        <dbReference type="Proteomes" id="UP000789359"/>
    </source>
</evidence>
<keyword evidence="3" id="KW-0813">Transport</keyword>
<keyword evidence="7" id="KW-0653">Protein transport</keyword>
<feature type="region of interest" description="Disordered" evidence="10">
    <location>
        <begin position="65"/>
        <end position="143"/>
    </location>
</feature>
<dbReference type="PANTHER" id="PTHR33446">
    <property type="entry name" value="PROTEIN TONB-RELATED"/>
    <property type="match status" value="1"/>
</dbReference>
<dbReference type="InterPro" id="IPR037682">
    <property type="entry name" value="TonB_C"/>
</dbReference>
<dbReference type="EMBL" id="CAJHOE010000003">
    <property type="protein sequence ID" value="CAD7288437.1"/>
    <property type="molecule type" value="Genomic_DNA"/>
</dbReference>
<evidence type="ECO:0000256" key="11">
    <source>
        <dbReference type="SAM" id="Phobius"/>
    </source>
</evidence>
<keyword evidence="5" id="KW-0997">Cell inner membrane</keyword>
<keyword evidence="9 11" id="KW-0472">Membrane</keyword>
<evidence type="ECO:0000259" key="12">
    <source>
        <dbReference type="PROSITE" id="PS52015"/>
    </source>
</evidence>
<organism evidence="13 14">
    <name type="scientific">Campylobacter suis</name>
    <dbReference type="NCBI Taxonomy" id="2790657"/>
    <lineage>
        <taxon>Bacteria</taxon>
        <taxon>Pseudomonadati</taxon>
        <taxon>Campylobacterota</taxon>
        <taxon>Epsilonproteobacteria</taxon>
        <taxon>Campylobacterales</taxon>
        <taxon>Campylobacteraceae</taxon>
        <taxon>Campylobacter</taxon>
    </lineage>
</organism>
<dbReference type="PANTHER" id="PTHR33446:SF2">
    <property type="entry name" value="PROTEIN TONB"/>
    <property type="match status" value="1"/>
</dbReference>
<evidence type="ECO:0000256" key="9">
    <source>
        <dbReference type="ARBA" id="ARBA00023136"/>
    </source>
</evidence>
<proteinExistence type="inferred from homology"/>
<evidence type="ECO:0000256" key="1">
    <source>
        <dbReference type="ARBA" id="ARBA00004383"/>
    </source>
</evidence>
<evidence type="ECO:0000256" key="8">
    <source>
        <dbReference type="ARBA" id="ARBA00022989"/>
    </source>
</evidence>
<dbReference type="InterPro" id="IPR006260">
    <property type="entry name" value="TonB/TolA_C"/>
</dbReference>
<keyword evidence="8 11" id="KW-1133">Transmembrane helix</keyword>
<evidence type="ECO:0000256" key="6">
    <source>
        <dbReference type="ARBA" id="ARBA00022692"/>
    </source>
</evidence>
<evidence type="ECO:0000256" key="3">
    <source>
        <dbReference type="ARBA" id="ARBA00022448"/>
    </source>
</evidence>
<dbReference type="PROSITE" id="PS52015">
    <property type="entry name" value="TONB_CTD"/>
    <property type="match status" value="1"/>
</dbReference>
<evidence type="ECO:0000256" key="10">
    <source>
        <dbReference type="SAM" id="MobiDB-lite"/>
    </source>
</evidence>
<dbReference type="SUPFAM" id="SSF74653">
    <property type="entry name" value="TolA/TonB C-terminal domain"/>
    <property type="match status" value="1"/>
</dbReference>
<feature type="transmembrane region" description="Helical" evidence="11">
    <location>
        <begin position="12"/>
        <end position="33"/>
    </location>
</feature>
<keyword evidence="14" id="KW-1185">Reference proteome</keyword>
<protein>
    <recommendedName>
        <fullName evidence="12">TonB C-terminal domain-containing protein</fullName>
    </recommendedName>
</protein>
<sequence length="253" mass="27443">MRSQQSLTKVSNSSGFIVSFLLHSGLLVALFYAPPFLEIKPSDDKILKINLNTFKPITAPIFAPEPAIAPPAPPPPEPTPPEPPVVKPPEPTPPPMPKPEPKPKPKQKPKPAPKPKPAEPEKVVQTPPAPIPPAPTATSTNPTVATKVAAAPTIGEYNMQSSAGDKNFEQIRRALIKHHKYPKNAIKMRKQGICEVRFVLKSSGDVTNIEVINSSGTQILDESAMQTVKRASADFPKLPNDIRVKIPITFKLN</sequence>
<evidence type="ECO:0000256" key="4">
    <source>
        <dbReference type="ARBA" id="ARBA00022475"/>
    </source>
</evidence>
<reference evidence="13 14" key="1">
    <citation type="submission" date="2020-11" db="EMBL/GenBank/DDBJ databases">
        <authorList>
            <person name="Peeters C."/>
        </authorList>
    </citation>
    <scope>NUCLEOTIDE SEQUENCE [LARGE SCALE GENOMIC DNA]</scope>
    <source>
        <strain evidence="13 14">LMG 8286</strain>
    </source>
</reference>
<keyword evidence="6 11" id="KW-0812">Transmembrane</keyword>
<dbReference type="NCBIfam" id="TIGR01352">
    <property type="entry name" value="tonB_Cterm"/>
    <property type="match status" value="1"/>
</dbReference>